<dbReference type="GO" id="GO:0042254">
    <property type="term" value="P:ribosome biogenesis"/>
    <property type="evidence" value="ECO:0007669"/>
    <property type="project" value="UniProtKB-KW"/>
</dbReference>
<dbReference type="STRING" id="1517416.IDAT_00740"/>
<comment type="function">
    <text evidence="1">Plays a role in synthesis, processing and/or stability of 23S rRNA.</text>
</comment>
<comment type="caution">
    <text evidence="6">The sequence shown here is derived from an EMBL/GenBank/DDBJ whole genome shotgun (WGS) entry which is preliminary data.</text>
</comment>
<dbReference type="AlphaFoldDB" id="A0A094IPQ6"/>
<keyword evidence="4" id="KW-0690">Ribosome biogenesis</keyword>
<evidence type="ECO:0000256" key="3">
    <source>
        <dbReference type="ARBA" id="ARBA00015716"/>
    </source>
</evidence>
<protein>
    <recommendedName>
        <fullName evidence="3">Large ribosomal RNA subunit accumulation protein YceD</fullName>
    </recommendedName>
    <alternativeName>
        <fullName evidence="5">23S rRNA accumulation protein YceD</fullName>
    </alternativeName>
</protein>
<dbReference type="EMBL" id="JPIN01000001">
    <property type="protein sequence ID" value="KFZ29665.1"/>
    <property type="molecule type" value="Genomic_DNA"/>
</dbReference>
<evidence type="ECO:0000256" key="2">
    <source>
        <dbReference type="ARBA" id="ARBA00010740"/>
    </source>
</evidence>
<dbReference type="InterPro" id="IPR003772">
    <property type="entry name" value="YceD"/>
</dbReference>
<evidence type="ECO:0000256" key="4">
    <source>
        <dbReference type="ARBA" id="ARBA00022517"/>
    </source>
</evidence>
<dbReference type="Proteomes" id="UP000053718">
    <property type="component" value="Unassembled WGS sequence"/>
</dbReference>
<evidence type="ECO:0000313" key="6">
    <source>
        <dbReference type="EMBL" id="KFZ29665.1"/>
    </source>
</evidence>
<dbReference type="PANTHER" id="PTHR38099:SF1">
    <property type="entry name" value="LARGE RIBOSOMAL RNA SUBUNIT ACCUMULATION PROTEIN YCED"/>
    <property type="match status" value="1"/>
</dbReference>
<accession>A0A094IPQ6</accession>
<sequence>MQKVRIPISVDPVKSASKQLSYVGLVPGQNLTRLQELLVEPCADVDVELAFAIDAQGIKHIKGQANVGVTVACERCGDPMAVELASEFIYAPVTRRQTATDMPSEYEPFELDELGEVNLHRIVEDELILAMPVVVKHDERECRIDSNAMQWGDIDDAPQEKDNPFAVLQELKRK</sequence>
<dbReference type="OrthoDB" id="9786771at2"/>
<keyword evidence="7" id="KW-1185">Reference proteome</keyword>
<evidence type="ECO:0000256" key="5">
    <source>
        <dbReference type="ARBA" id="ARBA00031841"/>
    </source>
</evidence>
<reference evidence="6 7" key="1">
    <citation type="submission" date="2014-06" db="EMBL/GenBank/DDBJ databases">
        <title>Draft genome sequence of Idiomarina sp. MCCC 1A10513.</title>
        <authorList>
            <person name="Du J."/>
            <person name="Lai Q."/>
            <person name="Shao Z."/>
        </authorList>
    </citation>
    <scope>NUCLEOTIDE SEQUENCE [LARGE SCALE GENOMIC DNA]</scope>
    <source>
        <strain evidence="6 7">MCCC 1A10513</strain>
    </source>
</reference>
<comment type="similarity">
    <text evidence="2">Belongs to the DUF177 domain family.</text>
</comment>
<name>A0A094IPQ6_9GAMM</name>
<organism evidence="6 7">
    <name type="scientific">Pseudidiomarina atlantica</name>
    <dbReference type="NCBI Taxonomy" id="1517416"/>
    <lineage>
        <taxon>Bacteria</taxon>
        <taxon>Pseudomonadati</taxon>
        <taxon>Pseudomonadota</taxon>
        <taxon>Gammaproteobacteria</taxon>
        <taxon>Alteromonadales</taxon>
        <taxon>Idiomarinaceae</taxon>
        <taxon>Pseudidiomarina</taxon>
    </lineage>
</organism>
<gene>
    <name evidence="6" type="ORF">IDAT_00740</name>
</gene>
<dbReference type="eggNOG" id="COG1399">
    <property type="taxonomic scope" value="Bacteria"/>
</dbReference>
<evidence type="ECO:0000256" key="1">
    <source>
        <dbReference type="ARBA" id="ARBA00002868"/>
    </source>
</evidence>
<dbReference type="RefSeq" id="WP_034729256.1">
    <property type="nucleotide sequence ID" value="NZ_JPIN01000001.1"/>
</dbReference>
<dbReference type="GO" id="GO:0005829">
    <property type="term" value="C:cytosol"/>
    <property type="evidence" value="ECO:0007669"/>
    <property type="project" value="TreeGrafter"/>
</dbReference>
<evidence type="ECO:0000313" key="7">
    <source>
        <dbReference type="Proteomes" id="UP000053718"/>
    </source>
</evidence>
<dbReference type="InterPro" id="IPR039255">
    <property type="entry name" value="YceD_bac"/>
</dbReference>
<dbReference type="NCBIfam" id="NF008395">
    <property type="entry name" value="PRK11193.1"/>
    <property type="match status" value="1"/>
</dbReference>
<dbReference type="PANTHER" id="PTHR38099">
    <property type="entry name" value="LARGE RIBOSOMAL RNA SUBUNIT ACCUMULATION PROTEIN YCED"/>
    <property type="match status" value="1"/>
</dbReference>
<dbReference type="Pfam" id="PF02620">
    <property type="entry name" value="YceD"/>
    <property type="match status" value="1"/>
</dbReference>
<proteinExistence type="inferred from homology"/>